<keyword evidence="2" id="KW-1185">Reference proteome</keyword>
<gene>
    <name evidence="1" type="ORF">NP493_1g09021</name>
</gene>
<comment type="caution">
    <text evidence="1">The sequence shown here is derived from an EMBL/GenBank/DDBJ whole genome shotgun (WGS) entry which is preliminary data.</text>
</comment>
<evidence type="ECO:0000313" key="1">
    <source>
        <dbReference type="EMBL" id="KAK2194263.1"/>
    </source>
</evidence>
<proteinExistence type="predicted"/>
<reference evidence="1" key="1">
    <citation type="journal article" date="2023" name="Mol. Biol. Evol.">
        <title>Third-Generation Sequencing Reveals the Adaptive Role of the Epigenome in Three Deep-Sea Polychaetes.</title>
        <authorList>
            <person name="Perez M."/>
            <person name="Aroh O."/>
            <person name="Sun Y."/>
            <person name="Lan Y."/>
            <person name="Juniper S.K."/>
            <person name="Young C.R."/>
            <person name="Angers B."/>
            <person name="Qian P.Y."/>
        </authorList>
    </citation>
    <scope>NUCLEOTIDE SEQUENCE</scope>
    <source>
        <strain evidence="1">R07B-5</strain>
    </source>
</reference>
<protein>
    <submittedName>
        <fullName evidence="1">Uncharacterized protein</fullName>
    </submittedName>
</protein>
<name>A0AAD9PGV1_RIDPI</name>
<sequence length="125" mass="14103">MRANHDRSTSASWTPNSKWTVVQRRTRQTQLDQVAGPNVMRRMTSLPPADPLRKCDVVCAFHYALGFTSFWSVRETPVVWSDGRFATLLVTESALVCLWYVHVLLVTTTIVTPQAVGRHADETTT</sequence>
<dbReference type="Proteomes" id="UP001209878">
    <property type="component" value="Unassembled WGS sequence"/>
</dbReference>
<evidence type="ECO:0000313" key="2">
    <source>
        <dbReference type="Proteomes" id="UP001209878"/>
    </source>
</evidence>
<organism evidence="1 2">
    <name type="scientific">Ridgeia piscesae</name>
    <name type="common">Tubeworm</name>
    <dbReference type="NCBI Taxonomy" id="27915"/>
    <lineage>
        <taxon>Eukaryota</taxon>
        <taxon>Metazoa</taxon>
        <taxon>Spiralia</taxon>
        <taxon>Lophotrochozoa</taxon>
        <taxon>Annelida</taxon>
        <taxon>Polychaeta</taxon>
        <taxon>Sedentaria</taxon>
        <taxon>Canalipalpata</taxon>
        <taxon>Sabellida</taxon>
        <taxon>Siboglinidae</taxon>
        <taxon>Ridgeia</taxon>
    </lineage>
</organism>
<dbReference type="AlphaFoldDB" id="A0AAD9PGV1"/>
<accession>A0AAD9PGV1</accession>
<dbReference type="EMBL" id="JAODUO010000001">
    <property type="protein sequence ID" value="KAK2194263.1"/>
    <property type="molecule type" value="Genomic_DNA"/>
</dbReference>